<sequence>MPKNWVVSANPEAPYQSPRPLPLVFTRKAPRSCLSKPMAIPRSYTPERMVLYAEKSAEPPVAQPLATLMNCRPVRPSNDTIVSAAPAAIDPPKANWMSSQLTPASAHARRTATTPWSMPDTPSVRPNSCMPIPTMATSVVMCAPSPVSSTQATGANAKVTISFPSASVESGTMTISISIPILNFSGSASVRRASIFN</sequence>
<dbReference type="EMBL" id="CAEZTS010000161">
    <property type="protein sequence ID" value="CAB4589125.1"/>
    <property type="molecule type" value="Genomic_DNA"/>
</dbReference>
<name>A0A6J6FPX5_9ZZZZ</name>
<dbReference type="AlphaFoldDB" id="A0A6J6FPX5"/>
<reference evidence="1" key="1">
    <citation type="submission" date="2020-05" db="EMBL/GenBank/DDBJ databases">
        <authorList>
            <person name="Chiriac C."/>
            <person name="Salcher M."/>
            <person name="Ghai R."/>
            <person name="Kavagutti S V."/>
        </authorList>
    </citation>
    <scope>NUCLEOTIDE SEQUENCE</scope>
</reference>
<accession>A0A6J6FPX5</accession>
<proteinExistence type="predicted"/>
<evidence type="ECO:0000313" key="1">
    <source>
        <dbReference type="EMBL" id="CAB4589125.1"/>
    </source>
</evidence>
<organism evidence="1">
    <name type="scientific">freshwater metagenome</name>
    <dbReference type="NCBI Taxonomy" id="449393"/>
    <lineage>
        <taxon>unclassified sequences</taxon>
        <taxon>metagenomes</taxon>
        <taxon>ecological metagenomes</taxon>
    </lineage>
</organism>
<protein>
    <submittedName>
        <fullName evidence="1">Unannotated protein</fullName>
    </submittedName>
</protein>
<gene>
    <name evidence="1" type="ORF">UFOPK1722_01541</name>
</gene>